<dbReference type="InterPro" id="IPR036264">
    <property type="entry name" value="Bact_exopeptidase_dim_dom"/>
</dbReference>
<dbReference type="Pfam" id="PF07687">
    <property type="entry name" value="M20_dimer"/>
    <property type="match status" value="1"/>
</dbReference>
<dbReference type="EMBL" id="AMWN01000003">
    <property type="protein sequence ID" value="EXJ90892.1"/>
    <property type="molecule type" value="Genomic_DNA"/>
</dbReference>
<dbReference type="GeneID" id="19158885"/>
<comment type="similarity">
    <text evidence="1 2">Belongs to the peptidase M20A family.</text>
</comment>
<dbReference type="HOGENOM" id="CLU_031812_1_2_1"/>
<dbReference type="RefSeq" id="XP_007723086.1">
    <property type="nucleotide sequence ID" value="XM_007724896.1"/>
</dbReference>
<keyword evidence="5" id="KW-1185">Reference proteome</keyword>
<evidence type="ECO:0000313" key="5">
    <source>
        <dbReference type="Proteomes" id="UP000019484"/>
    </source>
</evidence>
<dbReference type="InterPro" id="IPR011650">
    <property type="entry name" value="Peptidase_M20_dimer"/>
</dbReference>
<dbReference type="InterPro" id="IPR017439">
    <property type="entry name" value="Amidohydrolase"/>
</dbReference>
<dbReference type="InterPro" id="IPR017144">
    <property type="entry name" value="Xaa-Arg_dipeptidase"/>
</dbReference>
<dbReference type="NCBIfam" id="TIGR01891">
    <property type="entry name" value="amidohydrolases"/>
    <property type="match status" value="1"/>
</dbReference>
<organism evidence="4 5">
    <name type="scientific">Capronia coronata CBS 617.96</name>
    <dbReference type="NCBI Taxonomy" id="1182541"/>
    <lineage>
        <taxon>Eukaryota</taxon>
        <taxon>Fungi</taxon>
        <taxon>Dikarya</taxon>
        <taxon>Ascomycota</taxon>
        <taxon>Pezizomycotina</taxon>
        <taxon>Eurotiomycetes</taxon>
        <taxon>Chaetothyriomycetidae</taxon>
        <taxon>Chaetothyriales</taxon>
        <taxon>Herpotrichiellaceae</taxon>
        <taxon>Capronia</taxon>
    </lineage>
</organism>
<comment type="caution">
    <text evidence="4">The sequence shown here is derived from an EMBL/GenBank/DDBJ whole genome shotgun (WGS) entry which is preliminary data.</text>
</comment>
<evidence type="ECO:0000256" key="2">
    <source>
        <dbReference type="PIRNR" id="PIRNR037226"/>
    </source>
</evidence>
<evidence type="ECO:0000256" key="1">
    <source>
        <dbReference type="ARBA" id="ARBA00006247"/>
    </source>
</evidence>
<dbReference type="Gene3D" id="3.40.630.10">
    <property type="entry name" value="Zn peptidases"/>
    <property type="match status" value="1"/>
</dbReference>
<dbReference type="Proteomes" id="UP000019484">
    <property type="component" value="Unassembled WGS sequence"/>
</dbReference>
<dbReference type="SUPFAM" id="SSF55031">
    <property type="entry name" value="Bacterial exopeptidase dimerisation domain"/>
    <property type="match status" value="1"/>
</dbReference>
<dbReference type="CDD" id="cd05672">
    <property type="entry name" value="M20_ACY1L2-like"/>
    <property type="match status" value="1"/>
</dbReference>
<dbReference type="PANTHER" id="PTHR30575:SF8">
    <property type="entry name" value="PEPTIDASE M20 DOMAIN-CONTAINING PROTEIN 2"/>
    <property type="match status" value="1"/>
</dbReference>
<evidence type="ECO:0000313" key="4">
    <source>
        <dbReference type="EMBL" id="EXJ90892.1"/>
    </source>
</evidence>
<dbReference type="OrthoDB" id="6119954at2759"/>
<evidence type="ECO:0000259" key="3">
    <source>
        <dbReference type="Pfam" id="PF07687"/>
    </source>
</evidence>
<gene>
    <name evidence="4" type="ORF">A1O1_03998</name>
</gene>
<accession>W9YDG0</accession>
<sequence length="412" mass="43504">MASTSTSVKDMVDESLKGLAKELRQVNHQIWSNPETAFKEHKAHDTICDFLESQGFEVTRHAYGLDTSFEARSGQGGRLVSFNAEYDALPNIGHACGHNLIATSSLAAFLALSYALKKLNVPGRAQLLGTPAEEGGGGKVELLKSGAYKDVGVTLMAHPASSKSSGTIGKALAGIGGVPMLARERMFCQFKGRNAHAGANPWDGINALDAFVASYNGISMLRQQTVGTDRIHCAITDAPKAANIIPASTKAIFSTRADTVASLKALSARVVKCVQAGALATGCEVVIESEPYYADVLLNDALCGQWKSHMAEYGQDVLAVVPQMITASSDIGNVSYEMPTLHANFNIPAPEGISPHHASFASAAGTDEAHDIAVMIGKSLALVGLDVLTDETLYKAITAEWQDKVPGPVSHL</sequence>
<dbReference type="Gene3D" id="3.30.70.360">
    <property type="match status" value="1"/>
</dbReference>
<proteinExistence type="inferred from homology"/>
<dbReference type="PIRSF" id="PIRSF037226">
    <property type="entry name" value="Amidohydrolase_ACY1L2_prd"/>
    <property type="match status" value="1"/>
</dbReference>
<dbReference type="GO" id="GO:0016805">
    <property type="term" value="F:dipeptidase activity"/>
    <property type="evidence" value="ECO:0007669"/>
    <property type="project" value="InterPro"/>
</dbReference>
<dbReference type="FunFam" id="3.30.70.360:FF:000004">
    <property type="entry name" value="Peptidase M20 domain-containing protein 2"/>
    <property type="match status" value="1"/>
</dbReference>
<dbReference type="eggNOG" id="ENOG502QQPD">
    <property type="taxonomic scope" value="Eukaryota"/>
</dbReference>
<dbReference type="Pfam" id="PF01546">
    <property type="entry name" value="Peptidase_M20"/>
    <property type="match status" value="1"/>
</dbReference>
<feature type="domain" description="Peptidase M20 dimerisation" evidence="3">
    <location>
        <begin position="188"/>
        <end position="277"/>
    </location>
</feature>
<reference evidence="4 5" key="1">
    <citation type="submission" date="2013-03" db="EMBL/GenBank/DDBJ databases">
        <title>The Genome Sequence of Capronia coronata CBS 617.96.</title>
        <authorList>
            <consortium name="The Broad Institute Genomics Platform"/>
            <person name="Cuomo C."/>
            <person name="de Hoog S."/>
            <person name="Gorbushina A."/>
            <person name="Walker B."/>
            <person name="Young S.K."/>
            <person name="Zeng Q."/>
            <person name="Gargeya S."/>
            <person name="Fitzgerald M."/>
            <person name="Haas B."/>
            <person name="Abouelleil A."/>
            <person name="Allen A.W."/>
            <person name="Alvarado L."/>
            <person name="Arachchi H.M."/>
            <person name="Berlin A.M."/>
            <person name="Chapman S.B."/>
            <person name="Gainer-Dewar J."/>
            <person name="Goldberg J."/>
            <person name="Griggs A."/>
            <person name="Gujja S."/>
            <person name="Hansen M."/>
            <person name="Howarth C."/>
            <person name="Imamovic A."/>
            <person name="Ireland A."/>
            <person name="Larimer J."/>
            <person name="McCowan C."/>
            <person name="Murphy C."/>
            <person name="Pearson M."/>
            <person name="Poon T.W."/>
            <person name="Priest M."/>
            <person name="Roberts A."/>
            <person name="Saif S."/>
            <person name="Shea T."/>
            <person name="Sisk P."/>
            <person name="Sykes S."/>
            <person name="Wortman J."/>
            <person name="Nusbaum C."/>
            <person name="Birren B."/>
        </authorList>
    </citation>
    <scope>NUCLEOTIDE SEQUENCE [LARGE SCALE GENOMIC DNA]</scope>
    <source>
        <strain evidence="4 5">CBS 617.96</strain>
    </source>
</reference>
<name>W9YDG0_9EURO</name>
<dbReference type="STRING" id="1182541.W9YDG0"/>
<protein>
    <recommendedName>
        <fullName evidence="2">Peptidase M20 domain-containing protein 2</fullName>
    </recommendedName>
</protein>
<dbReference type="InterPro" id="IPR052030">
    <property type="entry name" value="Peptidase_M20/M20A_hydrolases"/>
</dbReference>
<dbReference type="AlphaFoldDB" id="W9YDG0"/>
<dbReference type="SUPFAM" id="SSF53187">
    <property type="entry name" value="Zn-dependent exopeptidases"/>
    <property type="match status" value="1"/>
</dbReference>
<dbReference type="InterPro" id="IPR002933">
    <property type="entry name" value="Peptidase_M20"/>
</dbReference>
<dbReference type="PANTHER" id="PTHR30575">
    <property type="entry name" value="PEPTIDASE M20"/>
    <property type="match status" value="1"/>
</dbReference>